<organism evidence="1 2">
    <name type="scientific">Pholiota conissans</name>
    <dbReference type="NCBI Taxonomy" id="109636"/>
    <lineage>
        <taxon>Eukaryota</taxon>
        <taxon>Fungi</taxon>
        <taxon>Dikarya</taxon>
        <taxon>Basidiomycota</taxon>
        <taxon>Agaricomycotina</taxon>
        <taxon>Agaricomycetes</taxon>
        <taxon>Agaricomycetidae</taxon>
        <taxon>Agaricales</taxon>
        <taxon>Agaricineae</taxon>
        <taxon>Strophariaceae</taxon>
        <taxon>Pholiota</taxon>
    </lineage>
</organism>
<sequence length="110" mass="13101">MPPMSGFTTYTSFVRTYVNLPWMLRKKVNGRRRSNLIWVRGPQNHRIVLCQRFSFEGRSVGQWISFMYCVLCIALIREHQSVLSSNEMYIYFKLLKLRFLVLLACTSDKR</sequence>
<evidence type="ECO:0000313" key="1">
    <source>
        <dbReference type="EMBL" id="KAF9471471.1"/>
    </source>
</evidence>
<accession>A0A9P6CLR2</accession>
<proteinExistence type="predicted"/>
<comment type="caution">
    <text evidence="1">The sequence shown here is derived from an EMBL/GenBank/DDBJ whole genome shotgun (WGS) entry which is preliminary data.</text>
</comment>
<dbReference type="Proteomes" id="UP000807469">
    <property type="component" value="Unassembled WGS sequence"/>
</dbReference>
<reference evidence="1" key="1">
    <citation type="submission" date="2020-11" db="EMBL/GenBank/DDBJ databases">
        <authorList>
            <consortium name="DOE Joint Genome Institute"/>
            <person name="Ahrendt S."/>
            <person name="Riley R."/>
            <person name="Andreopoulos W."/>
            <person name="Labutti K."/>
            <person name="Pangilinan J."/>
            <person name="Ruiz-Duenas F.J."/>
            <person name="Barrasa J.M."/>
            <person name="Sanchez-Garcia M."/>
            <person name="Camarero S."/>
            <person name="Miyauchi S."/>
            <person name="Serrano A."/>
            <person name="Linde D."/>
            <person name="Babiker R."/>
            <person name="Drula E."/>
            <person name="Ayuso-Fernandez I."/>
            <person name="Pacheco R."/>
            <person name="Padilla G."/>
            <person name="Ferreira P."/>
            <person name="Barriuso J."/>
            <person name="Kellner H."/>
            <person name="Castanera R."/>
            <person name="Alfaro M."/>
            <person name="Ramirez L."/>
            <person name="Pisabarro A.G."/>
            <person name="Kuo A."/>
            <person name="Tritt A."/>
            <person name="Lipzen A."/>
            <person name="He G."/>
            <person name="Yan M."/>
            <person name="Ng V."/>
            <person name="Cullen D."/>
            <person name="Martin F."/>
            <person name="Rosso M.-N."/>
            <person name="Henrissat B."/>
            <person name="Hibbett D."/>
            <person name="Martinez A.T."/>
            <person name="Grigoriev I.V."/>
        </authorList>
    </citation>
    <scope>NUCLEOTIDE SEQUENCE</scope>
    <source>
        <strain evidence="1">CIRM-BRFM 674</strain>
    </source>
</reference>
<keyword evidence="2" id="KW-1185">Reference proteome</keyword>
<evidence type="ECO:0000313" key="2">
    <source>
        <dbReference type="Proteomes" id="UP000807469"/>
    </source>
</evidence>
<gene>
    <name evidence="1" type="ORF">BDN70DRAFT_570771</name>
</gene>
<protein>
    <submittedName>
        <fullName evidence="1">Uncharacterized protein</fullName>
    </submittedName>
</protein>
<name>A0A9P6CLR2_9AGAR</name>
<dbReference type="AlphaFoldDB" id="A0A9P6CLR2"/>
<dbReference type="EMBL" id="MU155681">
    <property type="protein sequence ID" value="KAF9471471.1"/>
    <property type="molecule type" value="Genomic_DNA"/>
</dbReference>